<keyword evidence="1" id="KW-0812">Transmembrane</keyword>
<name>A0A512IGW8_9MICC</name>
<proteinExistence type="predicted"/>
<evidence type="ECO:0000313" key="2">
    <source>
        <dbReference type="EMBL" id="GEO96955.1"/>
    </source>
</evidence>
<comment type="caution">
    <text evidence="2">The sequence shown here is derived from an EMBL/GenBank/DDBJ whole genome shotgun (WGS) entry which is preliminary data.</text>
</comment>
<dbReference type="EMBL" id="BJZS01000101">
    <property type="protein sequence ID" value="GEO96955.1"/>
    <property type="molecule type" value="Genomic_DNA"/>
</dbReference>
<gene>
    <name evidence="2" type="ORF">KTU01_30780</name>
</gene>
<dbReference type="Proteomes" id="UP000321103">
    <property type="component" value="Unassembled WGS sequence"/>
</dbReference>
<feature type="transmembrane region" description="Helical" evidence="1">
    <location>
        <begin position="38"/>
        <end position="63"/>
    </location>
</feature>
<dbReference type="AlphaFoldDB" id="A0A512IGW8"/>
<accession>A0A512IGW8</accession>
<keyword evidence="1" id="KW-0472">Membrane</keyword>
<keyword evidence="3" id="KW-1185">Reference proteome</keyword>
<sequence>MVFAGMLLLTAALLLVLLLARATEMDMVRFQRLTAMAVLGLIMVAAAMFAAGLLVTAGAVLGLL</sequence>
<evidence type="ECO:0000313" key="3">
    <source>
        <dbReference type="Proteomes" id="UP000321103"/>
    </source>
</evidence>
<protein>
    <recommendedName>
        <fullName evidence="4">Major facilitator superfamily (MFS) profile domain-containing protein</fullName>
    </recommendedName>
</protein>
<organism evidence="2 3">
    <name type="scientific">Kocuria turfanensis</name>
    <dbReference type="NCBI Taxonomy" id="388357"/>
    <lineage>
        <taxon>Bacteria</taxon>
        <taxon>Bacillati</taxon>
        <taxon>Actinomycetota</taxon>
        <taxon>Actinomycetes</taxon>
        <taxon>Micrococcales</taxon>
        <taxon>Micrococcaceae</taxon>
        <taxon>Kocuria</taxon>
    </lineage>
</organism>
<reference evidence="2 3" key="1">
    <citation type="submission" date="2019-07" db="EMBL/GenBank/DDBJ databases">
        <title>Whole genome shotgun sequence of Kocuria turfanensis NBRC 107627.</title>
        <authorList>
            <person name="Hosoyama A."/>
            <person name="Uohara A."/>
            <person name="Ohji S."/>
            <person name="Ichikawa N."/>
        </authorList>
    </citation>
    <scope>NUCLEOTIDE SEQUENCE [LARGE SCALE GENOMIC DNA]</scope>
    <source>
        <strain evidence="2 3">NBRC 107627</strain>
    </source>
</reference>
<evidence type="ECO:0000256" key="1">
    <source>
        <dbReference type="SAM" id="Phobius"/>
    </source>
</evidence>
<keyword evidence="1" id="KW-1133">Transmembrane helix</keyword>
<dbReference type="RefSeq" id="WP_062735523.1">
    <property type="nucleotide sequence ID" value="NZ_BJZS01000101.1"/>
</dbReference>
<evidence type="ECO:0008006" key="4">
    <source>
        <dbReference type="Google" id="ProtNLM"/>
    </source>
</evidence>